<evidence type="ECO:0000256" key="6">
    <source>
        <dbReference type="ARBA" id="ARBA00022989"/>
    </source>
</evidence>
<proteinExistence type="inferred from homology"/>
<dbReference type="AlphaFoldDB" id="A0A2P5CWJ0"/>
<dbReference type="PANTHER" id="PTHR36488:SF11">
    <property type="entry name" value="CASP-LIKE PROTEIN"/>
    <property type="match status" value="1"/>
</dbReference>
<evidence type="ECO:0000256" key="1">
    <source>
        <dbReference type="ARBA" id="ARBA00004651"/>
    </source>
</evidence>
<dbReference type="NCBIfam" id="TIGR01569">
    <property type="entry name" value="A_tha_TIGR01569"/>
    <property type="match status" value="1"/>
</dbReference>
<keyword evidence="4 10" id="KW-1003">Cell membrane</keyword>
<evidence type="ECO:0000259" key="11">
    <source>
        <dbReference type="Pfam" id="PF04535"/>
    </source>
</evidence>
<organism evidence="12 13">
    <name type="scientific">Parasponia andersonii</name>
    <name type="common">Sponia andersonii</name>
    <dbReference type="NCBI Taxonomy" id="3476"/>
    <lineage>
        <taxon>Eukaryota</taxon>
        <taxon>Viridiplantae</taxon>
        <taxon>Streptophyta</taxon>
        <taxon>Embryophyta</taxon>
        <taxon>Tracheophyta</taxon>
        <taxon>Spermatophyta</taxon>
        <taxon>Magnoliopsida</taxon>
        <taxon>eudicotyledons</taxon>
        <taxon>Gunneridae</taxon>
        <taxon>Pentapetalae</taxon>
        <taxon>rosids</taxon>
        <taxon>fabids</taxon>
        <taxon>Rosales</taxon>
        <taxon>Cannabaceae</taxon>
        <taxon>Parasponia</taxon>
    </lineage>
</organism>
<evidence type="ECO:0000256" key="8">
    <source>
        <dbReference type="ARBA" id="ARBA00023316"/>
    </source>
</evidence>
<keyword evidence="5 10" id="KW-0812">Transmembrane</keyword>
<keyword evidence="13" id="KW-1185">Reference proteome</keyword>
<feature type="transmembrane region" description="Helical" evidence="10">
    <location>
        <begin position="186"/>
        <end position="208"/>
    </location>
</feature>
<evidence type="ECO:0000256" key="4">
    <source>
        <dbReference type="ARBA" id="ARBA00022475"/>
    </source>
</evidence>
<keyword evidence="8" id="KW-0961">Cell wall biogenesis/degradation</keyword>
<evidence type="ECO:0000313" key="13">
    <source>
        <dbReference type="Proteomes" id="UP000237105"/>
    </source>
</evidence>
<dbReference type="GO" id="GO:0005886">
    <property type="term" value="C:plasma membrane"/>
    <property type="evidence" value="ECO:0007669"/>
    <property type="project" value="UniProtKB-SubCell"/>
</dbReference>
<comment type="caution">
    <text evidence="12">The sequence shown here is derived from an EMBL/GenBank/DDBJ whole genome shotgun (WGS) entry which is preliminary data.</text>
</comment>
<feature type="transmembrane region" description="Helical" evidence="10">
    <location>
        <begin position="133"/>
        <end position="160"/>
    </location>
</feature>
<evidence type="ECO:0000313" key="12">
    <source>
        <dbReference type="EMBL" id="PON65410.1"/>
    </source>
</evidence>
<evidence type="ECO:0000256" key="3">
    <source>
        <dbReference type="ARBA" id="ARBA00011489"/>
    </source>
</evidence>
<dbReference type="InterPro" id="IPR044173">
    <property type="entry name" value="CASPL"/>
</dbReference>
<feature type="domain" description="Casparian strip membrane protein" evidence="11">
    <location>
        <begin position="49"/>
        <end position="196"/>
    </location>
</feature>
<comment type="similarity">
    <text evidence="2 10">Belongs to the Casparian strip membrane proteins (CASP) family.</text>
</comment>
<sequence length="218" mass="22914">MNSKQNNDEAVLIPKNKSKGKAVVDASPAPAAVGTTKATLVRRVGWKKGAAIVDFVLRLSAAAAAFAAAAAVGQAEEVLPFFTQFLQFHAQYDDLPTLAFFVIANAAVGGYLVLSLPFSITCIVRPHKVGPRLLLIILDSVMTALIISAAASAGAIMYLAHNGSVDANWIAICQQYTNFCQQITGAVVASFVAAVFLITMVAVSAFALKRTTTTTTTH</sequence>
<dbReference type="GO" id="GO:0071555">
    <property type="term" value="P:cell wall organization"/>
    <property type="evidence" value="ECO:0007669"/>
    <property type="project" value="UniProtKB-KW"/>
</dbReference>
<comment type="function">
    <text evidence="9">Regulates membrane-cell wall junctions and localized cell wall deposition. Required for establishment of the Casparian strip membrane domain (CSD) and the subsequent formation of Casparian strips, a cell wall modification of the root endodermis that determines an apoplastic barrier between the intraorganismal apoplasm and the extraorganismal apoplasm and prevents lateral diffusion.</text>
</comment>
<dbReference type="Pfam" id="PF04535">
    <property type="entry name" value="CASP_dom"/>
    <property type="match status" value="1"/>
</dbReference>
<keyword evidence="6 10" id="KW-1133">Transmembrane helix</keyword>
<dbReference type="STRING" id="3476.A0A2P5CWJ0"/>
<comment type="subunit">
    <text evidence="3 10">Homodimer and heterodimers.</text>
</comment>
<evidence type="ECO:0000256" key="5">
    <source>
        <dbReference type="ARBA" id="ARBA00022692"/>
    </source>
</evidence>
<reference evidence="13" key="1">
    <citation type="submission" date="2016-06" db="EMBL/GenBank/DDBJ databases">
        <title>Parallel loss of symbiosis genes in relatives of nitrogen-fixing non-legume Parasponia.</title>
        <authorList>
            <person name="Van Velzen R."/>
            <person name="Holmer R."/>
            <person name="Bu F."/>
            <person name="Rutten L."/>
            <person name="Van Zeijl A."/>
            <person name="Liu W."/>
            <person name="Santuari L."/>
            <person name="Cao Q."/>
            <person name="Sharma T."/>
            <person name="Shen D."/>
            <person name="Roswanjaya Y."/>
            <person name="Wardhani T."/>
            <person name="Kalhor M.S."/>
            <person name="Jansen J."/>
            <person name="Van den Hoogen J."/>
            <person name="Gungor B."/>
            <person name="Hartog M."/>
            <person name="Hontelez J."/>
            <person name="Verver J."/>
            <person name="Yang W.-C."/>
            <person name="Schijlen E."/>
            <person name="Repin R."/>
            <person name="Schilthuizen M."/>
            <person name="Schranz E."/>
            <person name="Heidstra R."/>
            <person name="Miyata K."/>
            <person name="Fedorova E."/>
            <person name="Kohlen W."/>
            <person name="Bisseling T."/>
            <person name="Smit S."/>
            <person name="Geurts R."/>
        </authorList>
    </citation>
    <scope>NUCLEOTIDE SEQUENCE [LARGE SCALE GENOMIC DNA]</scope>
    <source>
        <strain evidence="13">cv. WU1-14</strain>
    </source>
</reference>
<evidence type="ECO:0000256" key="7">
    <source>
        <dbReference type="ARBA" id="ARBA00023136"/>
    </source>
</evidence>
<name>A0A2P5CWJ0_PARAD</name>
<dbReference type="InterPro" id="IPR006702">
    <property type="entry name" value="CASP_dom"/>
</dbReference>
<dbReference type="PANTHER" id="PTHR36488">
    <property type="entry name" value="CASP-LIKE PROTEIN 1U1"/>
    <property type="match status" value="1"/>
</dbReference>
<protein>
    <recommendedName>
        <fullName evidence="10">CASP-like protein</fullName>
    </recommendedName>
</protein>
<comment type="subcellular location">
    <subcellularLocation>
        <location evidence="1 10">Cell membrane</location>
        <topology evidence="1 10">Multi-pass membrane protein</topology>
    </subcellularLocation>
</comment>
<keyword evidence="7 10" id="KW-0472">Membrane</keyword>
<evidence type="ECO:0000256" key="10">
    <source>
        <dbReference type="RuleBase" id="RU361233"/>
    </source>
</evidence>
<evidence type="ECO:0000256" key="9">
    <source>
        <dbReference type="ARBA" id="ARBA00025302"/>
    </source>
</evidence>
<accession>A0A2P5CWJ0</accession>
<gene>
    <name evidence="12" type="ORF">PanWU01x14_117240</name>
</gene>
<dbReference type="InterPro" id="IPR006459">
    <property type="entry name" value="CASP/CASPL"/>
</dbReference>
<dbReference type="EMBL" id="JXTB01000088">
    <property type="protein sequence ID" value="PON65410.1"/>
    <property type="molecule type" value="Genomic_DNA"/>
</dbReference>
<feature type="transmembrane region" description="Helical" evidence="10">
    <location>
        <begin position="55"/>
        <end position="75"/>
    </location>
</feature>
<feature type="transmembrane region" description="Helical" evidence="10">
    <location>
        <begin position="95"/>
        <end position="121"/>
    </location>
</feature>
<dbReference type="OrthoDB" id="753675at2759"/>
<evidence type="ECO:0000256" key="2">
    <source>
        <dbReference type="ARBA" id="ARBA00007651"/>
    </source>
</evidence>
<dbReference type="Proteomes" id="UP000237105">
    <property type="component" value="Unassembled WGS sequence"/>
</dbReference>